<sequence length="42" mass="4924">MKQLGLEDTFYKVSLPDASRLVLVNEKYTHCRKIIEDTIEIL</sequence>
<evidence type="ECO:0000313" key="2">
    <source>
        <dbReference type="Proteomes" id="UP000007878"/>
    </source>
</evidence>
<proteinExistence type="predicted"/>
<keyword evidence="2" id="KW-1185">Reference proteome</keyword>
<reference evidence="2" key="1">
    <citation type="submission" date="2012-02" db="EMBL/GenBank/DDBJ databases">
        <title>Complete genome sequence of Rickettsia parkeri strain Portsmouth.</title>
        <authorList>
            <person name="Johnson S.L."/>
            <person name="Munk A.C."/>
            <person name="Han S."/>
            <person name="Bruce D.C."/>
            <person name="Dasch G.A."/>
        </authorList>
    </citation>
    <scope>NUCLEOTIDE SEQUENCE [LARGE SCALE GENOMIC DNA]</scope>
    <source>
        <strain evidence="2">CA410</strain>
    </source>
</reference>
<name>A0ABM5MQQ2_RICCA</name>
<evidence type="ECO:0000313" key="1">
    <source>
        <dbReference type="EMBL" id="AFB20629.1"/>
    </source>
</evidence>
<dbReference type="Proteomes" id="UP000007878">
    <property type="component" value="Chromosome"/>
</dbReference>
<gene>
    <name evidence="1" type="ORF">RCA_00230</name>
</gene>
<protein>
    <submittedName>
        <fullName evidence="1">Uncharacterized protein</fullName>
    </submittedName>
</protein>
<dbReference type="EMBL" id="CP003304">
    <property type="protein sequence ID" value="AFB20629.1"/>
    <property type="molecule type" value="Genomic_DNA"/>
</dbReference>
<organism evidence="1 2">
    <name type="scientific">Rickettsia canadensis str. CA410</name>
    <dbReference type="NCBI Taxonomy" id="1105107"/>
    <lineage>
        <taxon>Bacteria</taxon>
        <taxon>Pseudomonadati</taxon>
        <taxon>Pseudomonadota</taxon>
        <taxon>Alphaproteobacteria</taxon>
        <taxon>Rickettsiales</taxon>
        <taxon>Rickettsiaceae</taxon>
        <taxon>Rickettsieae</taxon>
        <taxon>Rickettsia</taxon>
        <taxon>belli group</taxon>
    </lineage>
</organism>
<accession>A0ABM5MQQ2</accession>